<comment type="caution">
    <text evidence="1">The sequence shown here is derived from an EMBL/GenBank/DDBJ whole genome shotgun (WGS) entry which is preliminary data.</text>
</comment>
<dbReference type="Proteomes" id="UP001162992">
    <property type="component" value="Chromosome 1"/>
</dbReference>
<evidence type="ECO:0000313" key="1">
    <source>
        <dbReference type="EMBL" id="KAJ7571504.1"/>
    </source>
</evidence>
<keyword evidence="2" id="KW-1185">Reference proteome</keyword>
<accession>A0ACC2EYE2</accession>
<evidence type="ECO:0000313" key="2">
    <source>
        <dbReference type="Proteomes" id="UP001162992"/>
    </source>
</evidence>
<proteinExistence type="predicted"/>
<protein>
    <submittedName>
        <fullName evidence="1">Uncharacterized protein</fullName>
    </submittedName>
</protein>
<sequence>MVSAAKSKGNVRHMSERPHHASDSGPAAAYRVPFKGLFTGTGGLEQNSAAEALHSIANPKWSFFGNPCLVLTRSGACGGISATGKKGSKFAEVDAVSSSSLAGKGLYGTSLFPAKDGSDLCTTSKEDCKLRHWGMDANELPRVPDVTMAGATRAAGRAACADTLQQVTDKKYSKEAELTVMELEEARRQMIASASERRTITKGEGSQFFGMAQRRPYKPESMFLEPGAPNSGVDALGQSHSDDGSRCKVETVKSDFYKPYSYSSVGLPLNSKLPQQSEGKLSEDANAKPGSESALEGSTFLAYATVSPSLGWVDKPFGNGGITVSGLSHIPDQEKFGAAEPVALKFFCSKRKAPIDVEDAPLQRKYGMSEKNERIIPIEETLLRKLEQDRKETSLNSAMQDKGKFIKDDHKKKKRFGVVGITQKVGSTNINRNFNEAIANHVADGHAKRSFMKWMLNVGKGLARTQQGFAGSMNASSRLLKVASVRDLKNTANFIGVVEKPQGATFKTLQHGEASTGLNDQGPSIDPVVKPDCREQSIMMFAACNGSRNSQNSRDKVSVDCKQELAVTDKARDQNKLAKEMDGMSSYANRSTYRSETSMEKNSRELYNSPVLREGYHPSAEGNVASFLQSKAKADEKTIAISLSLPAAKNQSQCDFSTAMVHKPPSCLTKNVHHNLGAVEDRKAGYTWISRYIAGAKMPSPNSQAQISADPPTKANHILAAEGFVQRLEVETYSESYHSFQAHDAIKNGTTDVGQELALQITAGNEGPGEITNTLCLEVLPGVLYPTEGSGDLPSPRGIAEFAAAMKAVKTWINETSSCKKECQFQISNSIQVCKFCGMQGHTFHECSETLDSELGELRRRARVWEDMTVEVGDILCLRCLVSGHWGAQCHQFLKGAAAHSQEQHKLLKDEINNKLQTRDKMSVARPIASVELSSNAQRSVQLPSLPKNASYHRPQSHLNHSGSQNETKSQNKRSNSQQKCQAKPNSNKLAENNTQPLMTNRGCSNLQSPEESIIEHKGEESPGMEKKGGELAVQQKRKRRAKVVRQIHDNAQDSKRIAEKHLKKSASPGDTSNKAADTLPAQLQRANKNWPDKFLLSIPRKMLICVESVRLSRSELWKSAGSLNFSAHILGFFLRLRFGHLDEELGGTGYRMGRIKGAVTKNLIGKRKIAVSVDLGDIECIVDGKFISNQCFTQLELVNWWCGMRLKDKLVPHEDELGRLFEQRCQWQLE</sequence>
<dbReference type="EMBL" id="CM055092">
    <property type="protein sequence ID" value="KAJ7571504.1"/>
    <property type="molecule type" value="Genomic_DNA"/>
</dbReference>
<organism evidence="1 2">
    <name type="scientific">Diphasiastrum complanatum</name>
    <name type="common">Issler's clubmoss</name>
    <name type="synonym">Lycopodium complanatum</name>
    <dbReference type="NCBI Taxonomy" id="34168"/>
    <lineage>
        <taxon>Eukaryota</taxon>
        <taxon>Viridiplantae</taxon>
        <taxon>Streptophyta</taxon>
        <taxon>Embryophyta</taxon>
        <taxon>Tracheophyta</taxon>
        <taxon>Lycopodiopsida</taxon>
        <taxon>Lycopodiales</taxon>
        <taxon>Lycopodiaceae</taxon>
        <taxon>Lycopodioideae</taxon>
        <taxon>Diphasiastrum</taxon>
    </lineage>
</organism>
<reference evidence="2" key="1">
    <citation type="journal article" date="2024" name="Proc. Natl. Acad. Sci. U.S.A.">
        <title>Extraordinary preservation of gene collinearity over three hundred million years revealed in homosporous lycophytes.</title>
        <authorList>
            <person name="Li C."/>
            <person name="Wickell D."/>
            <person name="Kuo L.Y."/>
            <person name="Chen X."/>
            <person name="Nie B."/>
            <person name="Liao X."/>
            <person name="Peng D."/>
            <person name="Ji J."/>
            <person name="Jenkins J."/>
            <person name="Williams M."/>
            <person name="Shu S."/>
            <person name="Plott C."/>
            <person name="Barry K."/>
            <person name="Rajasekar S."/>
            <person name="Grimwood J."/>
            <person name="Han X."/>
            <person name="Sun S."/>
            <person name="Hou Z."/>
            <person name="He W."/>
            <person name="Dai G."/>
            <person name="Sun C."/>
            <person name="Schmutz J."/>
            <person name="Leebens-Mack J.H."/>
            <person name="Li F.W."/>
            <person name="Wang L."/>
        </authorList>
    </citation>
    <scope>NUCLEOTIDE SEQUENCE [LARGE SCALE GENOMIC DNA]</scope>
    <source>
        <strain evidence="2">cv. PW_Plant_1</strain>
    </source>
</reference>
<name>A0ACC2EYE2_DIPCM</name>
<gene>
    <name evidence="1" type="ORF">O6H91_01G165100</name>
</gene>